<feature type="compositionally biased region" description="Low complexity" evidence="1">
    <location>
        <begin position="310"/>
        <end position="322"/>
    </location>
</feature>
<evidence type="ECO:0000313" key="3">
    <source>
        <dbReference type="Proteomes" id="UP000007879"/>
    </source>
</evidence>
<dbReference type="SUPFAM" id="SSF50729">
    <property type="entry name" value="PH domain-like"/>
    <property type="match status" value="1"/>
</dbReference>
<evidence type="ECO:0000313" key="2">
    <source>
        <dbReference type="EnsemblMetazoa" id="Aqu2.1.39625_001"/>
    </source>
</evidence>
<dbReference type="EnsemblMetazoa" id="Aqu2.1.39625_001">
    <property type="protein sequence ID" value="Aqu2.1.39625_001"/>
    <property type="gene ID" value="Aqu2.1.39625"/>
</dbReference>
<proteinExistence type="predicted"/>
<organism evidence="2">
    <name type="scientific">Amphimedon queenslandica</name>
    <name type="common">Sponge</name>
    <dbReference type="NCBI Taxonomy" id="400682"/>
    <lineage>
        <taxon>Eukaryota</taxon>
        <taxon>Metazoa</taxon>
        <taxon>Porifera</taxon>
        <taxon>Demospongiae</taxon>
        <taxon>Heteroscleromorpha</taxon>
        <taxon>Haplosclerida</taxon>
        <taxon>Niphatidae</taxon>
        <taxon>Amphimedon</taxon>
    </lineage>
</organism>
<feature type="compositionally biased region" description="Low complexity" evidence="1">
    <location>
        <begin position="285"/>
        <end position="299"/>
    </location>
</feature>
<dbReference type="EnsemblMetazoa" id="XM_003384197.2">
    <property type="protein sequence ID" value="XP_003384245.1"/>
    <property type="gene ID" value="LOC100640024"/>
</dbReference>
<evidence type="ECO:0008006" key="4">
    <source>
        <dbReference type="Google" id="ProtNLM"/>
    </source>
</evidence>
<name>A0A1X7VH45_AMPQE</name>
<sequence length="412" mass="46796">MSETTTLSEYVSLKVVPRGVQATEPYRYHWVVLTVPVVPHHSTISYWSSKEAWLNRRSPQEQGIQSISLESFKLQRSSEVGDMEVIEVILNKATLLMMFESTEKCHEWDKVLQKISSRVYTEIVRSKNHPNREKQYIIEISPSVVMFYEPHKANSSSKPDFTWKIEHIKRAKYDINVGKTEVEISKSGRSGDGDKYMLIGPKMKELYFELKERFNRICGDPTGPHEALPIKKSSNPTIGSPKTQHRSVRSLSIPCVPARQPIDMEPPPLPPRPIVLSRTPVTRRSSQPVSSPSPSSSPLPERKGPPLPPRSSANLSSPLPSLDDVDEIYDFEAIPQLMVISSQVREEQPPPLPPPRSPNMATKVRPQSTSPRLLPRHEGLVYDEARDIMLPRSNSNRAQNPLDDDEEDHYYI</sequence>
<keyword evidence="3" id="KW-1185">Reference proteome</keyword>
<feature type="region of interest" description="Disordered" evidence="1">
    <location>
        <begin position="391"/>
        <end position="412"/>
    </location>
</feature>
<dbReference type="InParanoid" id="A0A1X7VH45"/>
<dbReference type="KEGG" id="aqu:100640024"/>
<feature type="region of interest" description="Disordered" evidence="1">
    <location>
        <begin position="221"/>
        <end position="323"/>
    </location>
</feature>
<feature type="compositionally biased region" description="Polar residues" evidence="1">
    <location>
        <begin position="232"/>
        <end position="242"/>
    </location>
</feature>
<accession>A0A1X7VH45</accession>
<dbReference type="AlphaFoldDB" id="A0A1X7VH45"/>
<feature type="compositionally biased region" description="Pro residues" evidence="1">
    <location>
        <begin position="264"/>
        <end position="273"/>
    </location>
</feature>
<evidence type="ECO:0000256" key="1">
    <source>
        <dbReference type="SAM" id="MobiDB-lite"/>
    </source>
</evidence>
<reference evidence="2" key="2">
    <citation type="submission" date="2017-05" db="UniProtKB">
        <authorList>
            <consortium name="EnsemblMetazoa"/>
        </authorList>
    </citation>
    <scope>IDENTIFICATION</scope>
</reference>
<reference evidence="3" key="1">
    <citation type="journal article" date="2010" name="Nature">
        <title>The Amphimedon queenslandica genome and the evolution of animal complexity.</title>
        <authorList>
            <person name="Srivastava M."/>
            <person name="Simakov O."/>
            <person name="Chapman J."/>
            <person name="Fahey B."/>
            <person name="Gauthier M.E."/>
            <person name="Mitros T."/>
            <person name="Richards G.S."/>
            <person name="Conaco C."/>
            <person name="Dacre M."/>
            <person name="Hellsten U."/>
            <person name="Larroux C."/>
            <person name="Putnam N.H."/>
            <person name="Stanke M."/>
            <person name="Adamska M."/>
            <person name="Darling A."/>
            <person name="Degnan S.M."/>
            <person name="Oakley T.H."/>
            <person name="Plachetzki D.C."/>
            <person name="Zhai Y."/>
            <person name="Adamski M."/>
            <person name="Calcino A."/>
            <person name="Cummins S.F."/>
            <person name="Goodstein D.M."/>
            <person name="Harris C."/>
            <person name="Jackson D.J."/>
            <person name="Leys S.P."/>
            <person name="Shu S."/>
            <person name="Woodcroft B.J."/>
            <person name="Vervoort M."/>
            <person name="Kosik K.S."/>
            <person name="Manning G."/>
            <person name="Degnan B.M."/>
            <person name="Rokhsar D.S."/>
        </authorList>
    </citation>
    <scope>NUCLEOTIDE SEQUENCE [LARGE SCALE GENOMIC DNA]</scope>
</reference>
<feature type="region of interest" description="Disordered" evidence="1">
    <location>
        <begin position="340"/>
        <end position="377"/>
    </location>
</feature>
<protein>
    <recommendedName>
        <fullName evidence="4">PH domain-containing protein</fullName>
    </recommendedName>
</protein>
<gene>
    <name evidence="2" type="primary">100640024</name>
</gene>
<feature type="compositionally biased region" description="Acidic residues" evidence="1">
    <location>
        <begin position="402"/>
        <end position="412"/>
    </location>
</feature>
<dbReference type="Proteomes" id="UP000007879">
    <property type="component" value="Unassembled WGS sequence"/>
</dbReference>